<keyword evidence="1" id="KW-0391">Immunity</keyword>
<feature type="signal peptide" evidence="5">
    <location>
        <begin position="1"/>
        <end position="17"/>
    </location>
</feature>
<dbReference type="InterPro" id="IPR050199">
    <property type="entry name" value="IgHV"/>
</dbReference>
<dbReference type="SMART" id="SM00409">
    <property type="entry name" value="IG"/>
    <property type="match status" value="1"/>
</dbReference>
<dbReference type="PaxDb" id="8022-A0A060YJW6"/>
<sequence length="167" mass="18668">MFPAYLLLLAGASCVFCQTELTQPGSLTLQPGQPLTLSCKVSGYSLTSTSYCTGWVRQPAGKALEWVGEMCGSGNIYYSDKLKNKFSISRDTSSSTVTLTGQSLQTEDTAVYYCARRPQSKHCTKKHDLKNIYATIMYVIYIIILCIFLIVQSLDLLVRYWPPLSYE</sequence>
<keyword evidence="4" id="KW-0472">Membrane</keyword>
<protein>
    <recommendedName>
        <fullName evidence="6">Ig-like domain-containing protein</fullName>
    </recommendedName>
</protein>
<dbReference type="GO" id="GO:0002250">
    <property type="term" value="P:adaptive immune response"/>
    <property type="evidence" value="ECO:0007669"/>
    <property type="project" value="UniProtKB-KW"/>
</dbReference>
<dbReference type="SMART" id="SM00406">
    <property type="entry name" value="IGv"/>
    <property type="match status" value="1"/>
</dbReference>
<dbReference type="Pfam" id="PF07686">
    <property type="entry name" value="V-set"/>
    <property type="match status" value="1"/>
</dbReference>
<keyword evidence="4" id="KW-0812">Transmembrane</keyword>
<keyword evidence="2" id="KW-1064">Adaptive immunity</keyword>
<feature type="transmembrane region" description="Helical" evidence="4">
    <location>
        <begin position="132"/>
        <end position="151"/>
    </location>
</feature>
<evidence type="ECO:0000256" key="2">
    <source>
        <dbReference type="ARBA" id="ARBA00023130"/>
    </source>
</evidence>
<name>A0A060YJW6_ONCMY</name>
<dbReference type="EMBL" id="FR909518">
    <property type="protein sequence ID" value="CDQ89440.1"/>
    <property type="molecule type" value="Genomic_DNA"/>
</dbReference>
<dbReference type="AlphaFoldDB" id="A0A060YJW6"/>
<reference evidence="7" key="2">
    <citation type="submission" date="2014-03" db="EMBL/GenBank/DDBJ databases">
        <authorList>
            <person name="Genoscope - CEA"/>
        </authorList>
    </citation>
    <scope>NUCLEOTIDE SEQUENCE</scope>
</reference>
<reference evidence="7" key="1">
    <citation type="journal article" date="2014" name="Nat. Commun.">
        <title>The rainbow trout genome provides novel insights into evolution after whole-genome duplication in vertebrates.</title>
        <authorList>
            <person name="Berthelot C."/>
            <person name="Brunet F."/>
            <person name="Chalopin D."/>
            <person name="Juanchich A."/>
            <person name="Bernard M."/>
            <person name="Noel B."/>
            <person name="Bento P."/>
            <person name="Da Silva C."/>
            <person name="Labadie K."/>
            <person name="Alberti A."/>
            <person name="Aury J.M."/>
            <person name="Louis A."/>
            <person name="Dehais P."/>
            <person name="Bardou P."/>
            <person name="Montfort J."/>
            <person name="Klopp C."/>
            <person name="Cabau C."/>
            <person name="Gaspin C."/>
            <person name="Thorgaard G.H."/>
            <person name="Boussaha M."/>
            <person name="Quillet E."/>
            <person name="Guyomard R."/>
            <person name="Galiana D."/>
            <person name="Bobe J."/>
            <person name="Volff J.N."/>
            <person name="Genet C."/>
            <person name="Wincker P."/>
            <person name="Jaillon O."/>
            <person name="Roest Crollius H."/>
            <person name="Guiguen Y."/>
        </authorList>
    </citation>
    <scope>NUCLEOTIDE SEQUENCE [LARGE SCALE GENOMIC DNA]</scope>
</reference>
<feature type="chain" id="PRO_5001591742" description="Ig-like domain-containing protein" evidence="5">
    <location>
        <begin position="18"/>
        <end position="167"/>
    </location>
</feature>
<dbReference type="InterPro" id="IPR003599">
    <property type="entry name" value="Ig_sub"/>
</dbReference>
<dbReference type="GO" id="GO:0005576">
    <property type="term" value="C:extracellular region"/>
    <property type="evidence" value="ECO:0007669"/>
    <property type="project" value="UniProtKB-ARBA"/>
</dbReference>
<gene>
    <name evidence="7" type="ORF">GSONMT00035050001</name>
</gene>
<evidence type="ECO:0000256" key="3">
    <source>
        <dbReference type="ARBA" id="ARBA00043265"/>
    </source>
</evidence>
<dbReference type="PANTHER" id="PTHR23266">
    <property type="entry name" value="IMMUNOGLOBULIN HEAVY CHAIN"/>
    <property type="match status" value="1"/>
</dbReference>
<accession>A0A060YJW6</accession>
<evidence type="ECO:0000313" key="8">
    <source>
        <dbReference type="Proteomes" id="UP000193380"/>
    </source>
</evidence>
<dbReference type="SUPFAM" id="SSF48726">
    <property type="entry name" value="Immunoglobulin"/>
    <property type="match status" value="1"/>
</dbReference>
<evidence type="ECO:0000313" key="7">
    <source>
        <dbReference type="EMBL" id="CDQ89440.1"/>
    </source>
</evidence>
<dbReference type="InterPro" id="IPR013783">
    <property type="entry name" value="Ig-like_fold"/>
</dbReference>
<keyword evidence="4" id="KW-1133">Transmembrane helix</keyword>
<dbReference type="InterPro" id="IPR013106">
    <property type="entry name" value="Ig_V-set"/>
</dbReference>
<keyword evidence="5" id="KW-0732">Signal</keyword>
<dbReference type="Proteomes" id="UP000193380">
    <property type="component" value="Unassembled WGS sequence"/>
</dbReference>
<keyword evidence="3" id="KW-1280">Immunoglobulin</keyword>
<evidence type="ECO:0000256" key="5">
    <source>
        <dbReference type="SAM" id="SignalP"/>
    </source>
</evidence>
<dbReference type="InterPro" id="IPR007110">
    <property type="entry name" value="Ig-like_dom"/>
</dbReference>
<dbReference type="FunFam" id="2.60.40.10:FF:001648">
    <property type="entry name" value="Immunoglobulin heavy variable 4-3"/>
    <property type="match status" value="1"/>
</dbReference>
<evidence type="ECO:0000259" key="6">
    <source>
        <dbReference type="PROSITE" id="PS50835"/>
    </source>
</evidence>
<dbReference type="STRING" id="8022.A0A060YJW6"/>
<dbReference type="PROSITE" id="PS50835">
    <property type="entry name" value="IG_LIKE"/>
    <property type="match status" value="1"/>
</dbReference>
<organism evidence="7 8">
    <name type="scientific">Oncorhynchus mykiss</name>
    <name type="common">Rainbow trout</name>
    <name type="synonym">Salmo gairdneri</name>
    <dbReference type="NCBI Taxonomy" id="8022"/>
    <lineage>
        <taxon>Eukaryota</taxon>
        <taxon>Metazoa</taxon>
        <taxon>Chordata</taxon>
        <taxon>Craniata</taxon>
        <taxon>Vertebrata</taxon>
        <taxon>Euteleostomi</taxon>
        <taxon>Actinopterygii</taxon>
        <taxon>Neopterygii</taxon>
        <taxon>Teleostei</taxon>
        <taxon>Protacanthopterygii</taxon>
        <taxon>Salmoniformes</taxon>
        <taxon>Salmonidae</taxon>
        <taxon>Salmoninae</taxon>
        <taxon>Oncorhynchus</taxon>
    </lineage>
</organism>
<dbReference type="Gene3D" id="2.60.40.10">
    <property type="entry name" value="Immunoglobulins"/>
    <property type="match status" value="1"/>
</dbReference>
<feature type="domain" description="Ig-like" evidence="6">
    <location>
        <begin position="3"/>
        <end position="114"/>
    </location>
</feature>
<dbReference type="GO" id="GO:0019814">
    <property type="term" value="C:immunoglobulin complex"/>
    <property type="evidence" value="ECO:0007669"/>
    <property type="project" value="UniProtKB-KW"/>
</dbReference>
<evidence type="ECO:0000256" key="4">
    <source>
        <dbReference type="SAM" id="Phobius"/>
    </source>
</evidence>
<proteinExistence type="predicted"/>
<evidence type="ECO:0000256" key="1">
    <source>
        <dbReference type="ARBA" id="ARBA00022859"/>
    </source>
</evidence>
<dbReference type="InterPro" id="IPR036179">
    <property type="entry name" value="Ig-like_dom_sf"/>
</dbReference>